<proteinExistence type="predicted"/>
<comment type="caution">
    <text evidence="2">The sequence shown here is derived from an EMBL/GenBank/DDBJ whole genome shotgun (WGS) entry which is preliminary data.</text>
</comment>
<evidence type="ECO:0000313" key="3">
    <source>
        <dbReference type="Proteomes" id="UP001454036"/>
    </source>
</evidence>
<dbReference type="Proteomes" id="UP001454036">
    <property type="component" value="Unassembled WGS sequence"/>
</dbReference>
<protein>
    <submittedName>
        <fullName evidence="2">Uncharacterized protein</fullName>
    </submittedName>
</protein>
<name>A0AAV3RF00_LITER</name>
<evidence type="ECO:0000313" key="2">
    <source>
        <dbReference type="EMBL" id="GAA0174435.1"/>
    </source>
</evidence>
<keyword evidence="3" id="KW-1185">Reference proteome</keyword>
<dbReference type="AlphaFoldDB" id="A0AAV3RF00"/>
<feature type="region of interest" description="Disordered" evidence="1">
    <location>
        <begin position="1"/>
        <end position="36"/>
    </location>
</feature>
<evidence type="ECO:0000256" key="1">
    <source>
        <dbReference type="SAM" id="MobiDB-lite"/>
    </source>
</evidence>
<reference evidence="2 3" key="1">
    <citation type="submission" date="2024-01" db="EMBL/GenBank/DDBJ databases">
        <title>The complete chloroplast genome sequence of Lithospermum erythrorhizon: insights into the phylogenetic relationship among Boraginaceae species and the maternal lineages of purple gromwells.</title>
        <authorList>
            <person name="Okada T."/>
            <person name="Watanabe K."/>
        </authorList>
    </citation>
    <scope>NUCLEOTIDE SEQUENCE [LARGE SCALE GENOMIC DNA]</scope>
</reference>
<gene>
    <name evidence="2" type="ORF">LIER_27825</name>
</gene>
<feature type="compositionally biased region" description="Basic and acidic residues" evidence="1">
    <location>
        <begin position="11"/>
        <end position="36"/>
    </location>
</feature>
<sequence length="148" mass="17243">MEVGATSRGPEGPRDRNMCTLEVPEKNPKKGQPHEEIRSISFDERDPTKVFRIGTKLRAKHEAILIRVLREYRDIFAWEPKDMPGVDREVSIQRMCVDPHYKPIKQKKRTFSEEKNEAIREEVDKLLGAKMHFMNSYFHMAGQYGASP</sequence>
<dbReference type="EMBL" id="BAABME010009075">
    <property type="protein sequence ID" value="GAA0174435.1"/>
    <property type="molecule type" value="Genomic_DNA"/>
</dbReference>
<organism evidence="2 3">
    <name type="scientific">Lithospermum erythrorhizon</name>
    <name type="common">Purple gromwell</name>
    <name type="synonym">Lithospermum officinale var. erythrorhizon</name>
    <dbReference type="NCBI Taxonomy" id="34254"/>
    <lineage>
        <taxon>Eukaryota</taxon>
        <taxon>Viridiplantae</taxon>
        <taxon>Streptophyta</taxon>
        <taxon>Embryophyta</taxon>
        <taxon>Tracheophyta</taxon>
        <taxon>Spermatophyta</taxon>
        <taxon>Magnoliopsida</taxon>
        <taxon>eudicotyledons</taxon>
        <taxon>Gunneridae</taxon>
        <taxon>Pentapetalae</taxon>
        <taxon>asterids</taxon>
        <taxon>lamiids</taxon>
        <taxon>Boraginales</taxon>
        <taxon>Boraginaceae</taxon>
        <taxon>Boraginoideae</taxon>
        <taxon>Lithospermeae</taxon>
        <taxon>Lithospermum</taxon>
    </lineage>
</organism>
<accession>A0AAV3RF00</accession>